<protein>
    <submittedName>
        <fullName evidence="3">Unannotated protein</fullName>
    </submittedName>
</protein>
<dbReference type="GO" id="GO:0046872">
    <property type="term" value="F:metal ion binding"/>
    <property type="evidence" value="ECO:0007669"/>
    <property type="project" value="UniProtKB-KW"/>
</dbReference>
<reference evidence="3" key="1">
    <citation type="submission" date="2020-05" db="EMBL/GenBank/DDBJ databases">
        <authorList>
            <person name="Chiriac C."/>
            <person name="Salcher M."/>
            <person name="Ghai R."/>
            <person name="Kavagutti S V."/>
        </authorList>
    </citation>
    <scope>NUCLEOTIDE SEQUENCE</scope>
</reference>
<dbReference type="InterPro" id="IPR008775">
    <property type="entry name" value="Phytyl_CoA_dOase-like"/>
</dbReference>
<evidence type="ECO:0000256" key="1">
    <source>
        <dbReference type="ARBA" id="ARBA00022723"/>
    </source>
</evidence>
<dbReference type="AlphaFoldDB" id="A0A6J6ZVS3"/>
<name>A0A6J6ZVS3_9ZZZZ</name>
<dbReference type="Gene3D" id="2.60.120.620">
    <property type="entry name" value="q2cbj1_9rhob like domain"/>
    <property type="match status" value="1"/>
</dbReference>
<proteinExistence type="predicted"/>
<dbReference type="EMBL" id="CAFAAJ010000229">
    <property type="protein sequence ID" value="CAB4824598.1"/>
    <property type="molecule type" value="Genomic_DNA"/>
</dbReference>
<evidence type="ECO:0000256" key="2">
    <source>
        <dbReference type="ARBA" id="ARBA00023004"/>
    </source>
</evidence>
<dbReference type="Pfam" id="PF05721">
    <property type="entry name" value="PhyH"/>
    <property type="match status" value="1"/>
</dbReference>
<organism evidence="3">
    <name type="scientific">freshwater metagenome</name>
    <dbReference type="NCBI Taxonomy" id="449393"/>
    <lineage>
        <taxon>unclassified sequences</taxon>
        <taxon>metagenomes</taxon>
        <taxon>ecological metagenomes</taxon>
    </lineage>
</organism>
<dbReference type="PANTHER" id="PTHR20883:SF15">
    <property type="entry name" value="PHYTANOYL-COA DIOXYGENASE DOMAIN-CONTAINING PROTEIN 1"/>
    <property type="match status" value="1"/>
</dbReference>
<evidence type="ECO:0000313" key="3">
    <source>
        <dbReference type="EMBL" id="CAB4824598.1"/>
    </source>
</evidence>
<keyword evidence="1" id="KW-0479">Metal-binding</keyword>
<accession>A0A6J6ZVS3</accession>
<dbReference type="SUPFAM" id="SSF51197">
    <property type="entry name" value="Clavaminate synthase-like"/>
    <property type="match status" value="1"/>
</dbReference>
<gene>
    <name evidence="3" type="ORF">UFOPK3001_02389</name>
</gene>
<sequence>MTDSVGLTEQERYLFDLHGYVVRRGVLSVNEVQALNVAVDLLALPEPAAPIMSQRFSRHLSSARCFRDLIDHRAVLDVMIELCGEYVRLDHAYGIAMNPGQSGLGLHGGGTPHDPAQYYEVRAGRMYNGLVSAQWALVDHRPGDGGFGCIPGSHRASFPLPSPVPLDWVTEVTLTAGDVVIFTEALTHCTLAWRGSGPRRTLLYKYAPGHLAWGKNYVEDLSELAASGALTPRQRVLMDPPSVSPRQSLLAYRD</sequence>
<dbReference type="PANTHER" id="PTHR20883">
    <property type="entry name" value="PHYTANOYL-COA DIOXYGENASE DOMAIN CONTAINING 1"/>
    <property type="match status" value="1"/>
</dbReference>
<keyword evidence="2" id="KW-0408">Iron</keyword>